<protein>
    <submittedName>
        <fullName evidence="3">Uncharacterized protein</fullName>
    </submittedName>
</protein>
<keyword evidence="2" id="KW-0472">Membrane</keyword>
<accession>A0A409YC60</accession>
<feature type="transmembrane region" description="Helical" evidence="2">
    <location>
        <begin position="84"/>
        <end position="105"/>
    </location>
</feature>
<comment type="caution">
    <text evidence="3">The sequence shown here is derived from an EMBL/GenBank/DDBJ whole genome shotgun (WGS) entry which is preliminary data.</text>
</comment>
<evidence type="ECO:0000256" key="2">
    <source>
        <dbReference type="SAM" id="Phobius"/>
    </source>
</evidence>
<name>A0A409YC60_9AGAR</name>
<evidence type="ECO:0000256" key="1">
    <source>
        <dbReference type="SAM" id="MobiDB-lite"/>
    </source>
</evidence>
<feature type="region of interest" description="Disordered" evidence="1">
    <location>
        <begin position="150"/>
        <end position="224"/>
    </location>
</feature>
<feature type="compositionally biased region" description="Basic and acidic residues" evidence="1">
    <location>
        <begin position="204"/>
        <end position="217"/>
    </location>
</feature>
<gene>
    <name evidence="3" type="ORF">CVT26_009857</name>
</gene>
<keyword evidence="4" id="KW-1185">Reference proteome</keyword>
<proteinExistence type="predicted"/>
<dbReference type="OrthoDB" id="3113027at2759"/>
<organism evidence="3 4">
    <name type="scientific">Gymnopilus dilepis</name>
    <dbReference type="NCBI Taxonomy" id="231916"/>
    <lineage>
        <taxon>Eukaryota</taxon>
        <taxon>Fungi</taxon>
        <taxon>Dikarya</taxon>
        <taxon>Basidiomycota</taxon>
        <taxon>Agaricomycotina</taxon>
        <taxon>Agaricomycetes</taxon>
        <taxon>Agaricomycetidae</taxon>
        <taxon>Agaricales</taxon>
        <taxon>Agaricineae</taxon>
        <taxon>Hymenogastraceae</taxon>
        <taxon>Gymnopilus</taxon>
    </lineage>
</organism>
<dbReference type="AlphaFoldDB" id="A0A409YC60"/>
<reference evidence="3 4" key="1">
    <citation type="journal article" date="2018" name="Evol. Lett.">
        <title>Horizontal gene cluster transfer increased hallucinogenic mushroom diversity.</title>
        <authorList>
            <person name="Reynolds H.T."/>
            <person name="Vijayakumar V."/>
            <person name="Gluck-Thaler E."/>
            <person name="Korotkin H.B."/>
            <person name="Matheny P.B."/>
            <person name="Slot J.C."/>
        </authorList>
    </citation>
    <scope>NUCLEOTIDE SEQUENCE [LARGE SCALE GENOMIC DNA]</scope>
    <source>
        <strain evidence="3 4">SRW20</strain>
    </source>
</reference>
<evidence type="ECO:0000313" key="3">
    <source>
        <dbReference type="EMBL" id="PPR00582.1"/>
    </source>
</evidence>
<feature type="compositionally biased region" description="Polar residues" evidence="1">
    <location>
        <begin position="158"/>
        <end position="170"/>
    </location>
</feature>
<feature type="transmembrane region" description="Helical" evidence="2">
    <location>
        <begin position="125"/>
        <end position="145"/>
    </location>
</feature>
<sequence>MTLRNLARKMSLFSFLVITVISIPIFALSITTLAWLGSLSSSNRHAVKAVLGNQNFIAAGACGISGSVNWVIGGRIWYRHGVGFLFLLTAVVMWIAVMAELPWNAETKLSQFFESVPSSRAMSKVIIVLVSLALVNVTTFAVYMVTSQVSPVKPRNPEPSTRNVGVASSRSDGRVHRPTRKAVPLDDLEKAEAMDGKGIIAELSKSESSSKESKMEIQDGAQDG</sequence>
<feature type="compositionally biased region" description="Basic and acidic residues" evidence="1">
    <location>
        <begin position="183"/>
        <end position="195"/>
    </location>
</feature>
<evidence type="ECO:0000313" key="4">
    <source>
        <dbReference type="Proteomes" id="UP000284706"/>
    </source>
</evidence>
<dbReference type="InParanoid" id="A0A409YC60"/>
<keyword evidence="2" id="KW-0812">Transmembrane</keyword>
<feature type="transmembrane region" description="Helical" evidence="2">
    <location>
        <begin position="56"/>
        <end position="72"/>
    </location>
</feature>
<dbReference type="EMBL" id="NHYE01001000">
    <property type="protein sequence ID" value="PPR00582.1"/>
    <property type="molecule type" value="Genomic_DNA"/>
</dbReference>
<dbReference type="Proteomes" id="UP000284706">
    <property type="component" value="Unassembled WGS sequence"/>
</dbReference>
<feature type="transmembrane region" description="Helical" evidence="2">
    <location>
        <begin position="12"/>
        <end position="36"/>
    </location>
</feature>
<keyword evidence="2" id="KW-1133">Transmembrane helix</keyword>